<protein>
    <submittedName>
        <fullName evidence="1">Uncharacterized protein</fullName>
    </submittedName>
</protein>
<dbReference type="EMBL" id="CACRXK020001395">
    <property type="protein sequence ID" value="CAB3988857.1"/>
    <property type="molecule type" value="Genomic_DNA"/>
</dbReference>
<organism evidence="1 2">
    <name type="scientific">Paramuricea clavata</name>
    <name type="common">Red gorgonian</name>
    <name type="synonym">Violescent sea-whip</name>
    <dbReference type="NCBI Taxonomy" id="317549"/>
    <lineage>
        <taxon>Eukaryota</taxon>
        <taxon>Metazoa</taxon>
        <taxon>Cnidaria</taxon>
        <taxon>Anthozoa</taxon>
        <taxon>Octocorallia</taxon>
        <taxon>Malacalcyonacea</taxon>
        <taxon>Plexauridae</taxon>
        <taxon>Paramuricea</taxon>
    </lineage>
</organism>
<sequence>MTVHKSQGKTLDAVEVHCGKEFAPCQLLRVRKLSQLRLVGFDSKTLIPIPNEVLTFLDNIQNSPADQEHKCCHIKPQLLNDNNNSDVDNFSEEEFAEEKLRELDDIAKSYFASIVQPDTVDLSELFEKLSSSTNFENIPNDFNFVEFMSTLKKADE</sequence>
<accession>A0A6S7GR24</accession>
<comment type="caution">
    <text evidence="1">The sequence shown here is derived from an EMBL/GenBank/DDBJ whole genome shotgun (WGS) entry which is preliminary data.</text>
</comment>
<proteinExistence type="predicted"/>
<reference evidence="1" key="1">
    <citation type="submission" date="2020-04" db="EMBL/GenBank/DDBJ databases">
        <authorList>
            <person name="Alioto T."/>
            <person name="Alioto T."/>
            <person name="Gomez Garrido J."/>
        </authorList>
    </citation>
    <scope>NUCLEOTIDE SEQUENCE</scope>
    <source>
        <strain evidence="1">A484AB</strain>
    </source>
</reference>
<gene>
    <name evidence="1" type="ORF">PACLA_8A001250</name>
</gene>
<name>A0A6S7GR24_PARCT</name>
<dbReference type="AlphaFoldDB" id="A0A6S7GR24"/>
<evidence type="ECO:0000313" key="2">
    <source>
        <dbReference type="Proteomes" id="UP001152795"/>
    </source>
</evidence>
<evidence type="ECO:0000313" key="1">
    <source>
        <dbReference type="EMBL" id="CAB3988857.1"/>
    </source>
</evidence>
<keyword evidence="2" id="KW-1185">Reference proteome</keyword>
<dbReference type="Proteomes" id="UP001152795">
    <property type="component" value="Unassembled WGS sequence"/>
</dbReference>